<name>A0A3D3R3A0_9PLAN</name>
<reference evidence="2 4" key="2">
    <citation type="submission" date="2019-08" db="EMBL/GenBank/DDBJ databases">
        <title>Deep-cultivation of Planctomycetes and their phenomic and genomic characterization uncovers novel biology.</title>
        <authorList>
            <person name="Wiegand S."/>
            <person name="Jogler M."/>
            <person name="Boedeker C."/>
            <person name="Pinto D."/>
            <person name="Vollmers J."/>
            <person name="Rivas-Marin E."/>
            <person name="Kohn T."/>
            <person name="Peeters S.H."/>
            <person name="Heuer A."/>
            <person name="Rast P."/>
            <person name="Oberbeckmann S."/>
            <person name="Bunk B."/>
            <person name="Jeske O."/>
            <person name="Meyerdierks A."/>
            <person name="Storesund J.E."/>
            <person name="Kallscheuer N."/>
            <person name="Luecker S."/>
            <person name="Lage O.M."/>
            <person name="Pohl T."/>
            <person name="Merkel B.J."/>
            <person name="Hornburger P."/>
            <person name="Mueller R.-W."/>
            <person name="Bruemmer F."/>
            <person name="Labrenz M."/>
            <person name="Spormann A.M."/>
            <person name="Op den Camp H."/>
            <person name="Overmann J."/>
            <person name="Amann R."/>
            <person name="Jetten M.S.M."/>
            <person name="Mascher T."/>
            <person name="Medema M.H."/>
            <person name="Devos D.P."/>
            <person name="Kaster A.-K."/>
            <person name="Ovreas L."/>
            <person name="Rohde M."/>
            <person name="Galperin M.Y."/>
            <person name="Jogler C."/>
        </authorList>
    </citation>
    <scope>NUCLEOTIDE SEQUENCE [LARGE SCALE GENOMIC DNA]</scope>
    <source>
        <strain evidence="2 4">DSM 8797</strain>
    </source>
</reference>
<dbReference type="EMBL" id="DQAY01000043">
    <property type="protein sequence ID" value="HCO22688.1"/>
    <property type="molecule type" value="Genomic_DNA"/>
</dbReference>
<dbReference type="Proteomes" id="UP000322887">
    <property type="component" value="Chromosome"/>
</dbReference>
<evidence type="ECO:0000313" key="1">
    <source>
        <dbReference type="EMBL" id="HCO22688.1"/>
    </source>
</evidence>
<dbReference type="Proteomes" id="UP000263642">
    <property type="component" value="Unassembled WGS sequence"/>
</dbReference>
<evidence type="ECO:0000313" key="3">
    <source>
        <dbReference type="Proteomes" id="UP000263642"/>
    </source>
</evidence>
<protein>
    <submittedName>
        <fullName evidence="1">Uncharacterized protein</fullName>
    </submittedName>
</protein>
<evidence type="ECO:0000313" key="2">
    <source>
        <dbReference type="EMBL" id="QEG15044.1"/>
    </source>
</evidence>
<organism evidence="1 3">
    <name type="scientific">Gimesia maris</name>
    <dbReference type="NCBI Taxonomy" id="122"/>
    <lineage>
        <taxon>Bacteria</taxon>
        <taxon>Pseudomonadati</taxon>
        <taxon>Planctomycetota</taxon>
        <taxon>Planctomycetia</taxon>
        <taxon>Planctomycetales</taxon>
        <taxon>Planctomycetaceae</taxon>
        <taxon>Gimesia</taxon>
    </lineage>
</organism>
<evidence type="ECO:0000313" key="4">
    <source>
        <dbReference type="Proteomes" id="UP000322887"/>
    </source>
</evidence>
<reference evidence="1 3" key="1">
    <citation type="journal article" date="2018" name="Nat. Biotechnol.">
        <title>A standardized bacterial taxonomy based on genome phylogeny substantially revises the tree of life.</title>
        <authorList>
            <person name="Parks D.H."/>
            <person name="Chuvochina M."/>
            <person name="Waite D.W."/>
            <person name="Rinke C."/>
            <person name="Skarshewski A."/>
            <person name="Chaumeil P.A."/>
            <person name="Hugenholtz P."/>
        </authorList>
    </citation>
    <scope>NUCLEOTIDE SEQUENCE [LARGE SCALE GENOMIC DNA]</scope>
    <source>
        <strain evidence="1">UBA9375</strain>
    </source>
</reference>
<accession>A0A3D3R3A0</accession>
<gene>
    <name evidence="1" type="ORF">DIT97_06330</name>
    <name evidence="2" type="ORF">GmarT_08820</name>
</gene>
<dbReference type="EMBL" id="CP042910">
    <property type="protein sequence ID" value="QEG15044.1"/>
    <property type="molecule type" value="Genomic_DNA"/>
</dbReference>
<keyword evidence="4" id="KW-1185">Reference proteome</keyword>
<dbReference type="AlphaFoldDB" id="A0A3D3R3A0"/>
<sequence>MRHYETADSIREMIAYFLPFCDDKITLQILLRMSECLEPWDEADALYERIRQKTVIARKQNASRALAQYAFEESCAKTLYNMSKPASPYYSDAPFWVIPLGFRLACALELPDPCAFSSLLDDDSDQRFRFM</sequence>
<proteinExistence type="predicted"/>